<gene>
    <name evidence="3" type="ORF">Tco_1004324</name>
</gene>
<comment type="caution">
    <text evidence="3">The sequence shown here is derived from an EMBL/GenBank/DDBJ whole genome shotgun (WGS) entry which is preliminary data.</text>
</comment>
<evidence type="ECO:0000259" key="2">
    <source>
        <dbReference type="Pfam" id="PF25597"/>
    </source>
</evidence>
<keyword evidence="4" id="KW-1185">Reference proteome</keyword>
<organism evidence="3 4">
    <name type="scientific">Tanacetum coccineum</name>
    <dbReference type="NCBI Taxonomy" id="301880"/>
    <lineage>
        <taxon>Eukaryota</taxon>
        <taxon>Viridiplantae</taxon>
        <taxon>Streptophyta</taxon>
        <taxon>Embryophyta</taxon>
        <taxon>Tracheophyta</taxon>
        <taxon>Spermatophyta</taxon>
        <taxon>Magnoliopsida</taxon>
        <taxon>eudicotyledons</taxon>
        <taxon>Gunneridae</taxon>
        <taxon>Pentapetalae</taxon>
        <taxon>asterids</taxon>
        <taxon>campanulids</taxon>
        <taxon>Asterales</taxon>
        <taxon>Asteraceae</taxon>
        <taxon>Asteroideae</taxon>
        <taxon>Anthemideae</taxon>
        <taxon>Anthemidinae</taxon>
        <taxon>Tanacetum</taxon>
    </lineage>
</organism>
<evidence type="ECO:0000313" key="4">
    <source>
        <dbReference type="Proteomes" id="UP001151760"/>
    </source>
</evidence>
<dbReference type="InterPro" id="IPR057670">
    <property type="entry name" value="SH3_retrovirus"/>
</dbReference>
<reference evidence="3" key="1">
    <citation type="journal article" date="2022" name="Int. J. Mol. Sci.">
        <title>Draft Genome of Tanacetum Coccineum: Genomic Comparison of Closely Related Tanacetum-Family Plants.</title>
        <authorList>
            <person name="Yamashiro T."/>
            <person name="Shiraishi A."/>
            <person name="Nakayama K."/>
            <person name="Satake H."/>
        </authorList>
    </citation>
    <scope>NUCLEOTIDE SEQUENCE</scope>
</reference>
<dbReference type="EMBL" id="BQNB010017231">
    <property type="protein sequence ID" value="GJT60791.1"/>
    <property type="molecule type" value="Genomic_DNA"/>
</dbReference>
<dbReference type="PANTHER" id="PTHR47592:SF29">
    <property type="entry name" value="ZINC FINGER, CCHC-TYPE"/>
    <property type="match status" value="1"/>
</dbReference>
<feature type="chain" id="PRO_5045475132" description="Retroviral polymerase SH3-like domain-containing protein" evidence="1">
    <location>
        <begin position="20"/>
        <end position="406"/>
    </location>
</feature>
<evidence type="ECO:0000313" key="3">
    <source>
        <dbReference type="EMBL" id="GJT60791.1"/>
    </source>
</evidence>
<proteinExistence type="predicted"/>
<dbReference type="Pfam" id="PF25597">
    <property type="entry name" value="SH3_retrovirus"/>
    <property type="match status" value="1"/>
</dbReference>
<dbReference type="Pfam" id="PF14223">
    <property type="entry name" value="Retrotran_gag_2"/>
    <property type="match status" value="1"/>
</dbReference>
<protein>
    <recommendedName>
        <fullName evidence="2">Retroviral polymerase SH3-like domain-containing protein</fullName>
    </recommendedName>
</protein>
<reference evidence="3" key="2">
    <citation type="submission" date="2022-01" db="EMBL/GenBank/DDBJ databases">
        <authorList>
            <person name="Yamashiro T."/>
            <person name="Shiraishi A."/>
            <person name="Satake H."/>
            <person name="Nakayama K."/>
        </authorList>
    </citation>
    <scope>NUCLEOTIDE SEQUENCE</scope>
</reference>
<dbReference type="PANTHER" id="PTHR47592">
    <property type="entry name" value="PBF68 PROTEIN"/>
    <property type="match status" value="1"/>
</dbReference>
<name>A0ABQ5FBY9_9ASTR</name>
<evidence type="ECO:0000256" key="1">
    <source>
        <dbReference type="SAM" id="SignalP"/>
    </source>
</evidence>
<feature type="signal peptide" evidence="1">
    <location>
        <begin position="1"/>
        <end position="19"/>
    </location>
</feature>
<keyword evidence="1" id="KW-0732">Signal</keyword>
<dbReference type="Proteomes" id="UP001151760">
    <property type="component" value="Unassembled WGS sequence"/>
</dbReference>
<sequence>MHFLLSSMSVVYMLTTSMPEDEGDNPAVEQVRKRARWDNDDYVCRGLIRNEVLVSNFTNYKMTDSRPIMEQYNELLSILGRFTQHKMNIDETIQVSCIIDKLPPSWKDFKHTLKHLKDELTLVELDSYLHIEESIRVYNDNKGERKHHDNTKADPNMKPKVTCWKCGKPRHLKRIANVLMLAKKPIDDDVACSAFMSTSKLNDLIMWHARLGHVHFKRMHDMSKDRTDRGGLSQGFWGEAMLTACYLLNRVWGCMAVVRLPDSKLKTLGERGIECIFVRYVEHSKIFRFFVIEPNESVLINLIIKSRDAIFDENRFSSVPRPSQRSLKDETEDIGGSVVPEKVIEDVVQQPEPELRERKRNRTPKNFGPEFQLYLIKRIKDEVSDQHFYCFNVENDLKTFDAAMKS</sequence>
<feature type="domain" description="Retroviral polymerase SH3-like" evidence="2">
    <location>
        <begin position="254"/>
        <end position="319"/>
    </location>
</feature>
<accession>A0ABQ5FBY9</accession>